<comment type="caution">
    <text evidence="1">The sequence shown here is derived from an EMBL/GenBank/DDBJ whole genome shotgun (WGS) entry which is preliminary data.</text>
</comment>
<keyword evidence="2" id="KW-1185">Reference proteome</keyword>
<dbReference type="EMBL" id="ADFP01000050">
    <property type="protein sequence ID" value="EFB91119.1"/>
    <property type="molecule type" value="Genomic_DNA"/>
</dbReference>
<sequence>MMISSILGYCHVRTPRKAPFCQRGAFRFFVEIRRTVSPTSQQNPIFPEGEAF</sequence>
<name>A0ABM9ZW33_9BACT</name>
<proteinExistence type="predicted"/>
<protein>
    <submittedName>
        <fullName evidence="1">Uncharacterized protein</fullName>
    </submittedName>
</protein>
<evidence type="ECO:0000313" key="2">
    <source>
        <dbReference type="Proteomes" id="UP000006462"/>
    </source>
</evidence>
<reference evidence="1 2" key="1">
    <citation type="submission" date="2009-12" db="EMBL/GenBank/DDBJ databases">
        <authorList>
            <person name="Shrivastava S."/>
            <person name="Madupu R."/>
            <person name="Durkin A.S."/>
            <person name="Torralba M."/>
            <person name="Methe B."/>
            <person name="Sutton G.G."/>
            <person name="Strausberg R.L."/>
            <person name="Nelson K.E."/>
        </authorList>
    </citation>
    <scope>NUCLEOTIDE SEQUENCE [LARGE SCALE GENOMIC DNA]</scope>
    <source>
        <strain evidence="1 2">W5455</strain>
    </source>
</reference>
<evidence type="ECO:0000313" key="1">
    <source>
        <dbReference type="EMBL" id="EFB91119.1"/>
    </source>
</evidence>
<accession>A0ABM9ZW33</accession>
<organism evidence="1 2">
    <name type="scientific">Pyramidobacter piscolens W5455</name>
    <dbReference type="NCBI Taxonomy" id="352165"/>
    <lineage>
        <taxon>Bacteria</taxon>
        <taxon>Thermotogati</taxon>
        <taxon>Synergistota</taxon>
        <taxon>Synergistia</taxon>
        <taxon>Synergistales</taxon>
        <taxon>Dethiosulfovibrionaceae</taxon>
        <taxon>Pyramidobacter</taxon>
    </lineage>
</organism>
<dbReference type="Proteomes" id="UP000006462">
    <property type="component" value="Unassembled WGS sequence"/>
</dbReference>
<gene>
    <name evidence="1" type="ORF">HMPREF7215_1264</name>
</gene>